<reference evidence="1 2" key="1">
    <citation type="submission" date="2016-08" db="EMBL/GenBank/DDBJ databases">
        <authorList>
            <person name="Seilhamer J.J."/>
        </authorList>
    </citation>
    <scope>NUCLEOTIDE SEQUENCE [LARGE SCALE GENOMIC DNA]</scope>
    <source>
        <strain evidence="1 2">KT-27</strain>
    </source>
</reference>
<proteinExistence type="predicted"/>
<sequence>MSEALHGTVTLVIGARTYILRPTLEAALLIETRFGGLRGALEAMRLMSIGASADIIVAGAGLEQSQHTEVATGVFQTGVAKVSAELTAFITVLLNPVPPSVAARGKQEADSTAQ</sequence>
<dbReference type="AlphaFoldDB" id="A0A2S3WBC3"/>
<name>A0A2S3WBC3_PSEPU</name>
<dbReference type="Proteomes" id="UP000237194">
    <property type="component" value="Unassembled WGS sequence"/>
</dbReference>
<reference evidence="1 2" key="2">
    <citation type="submission" date="2018-03" db="EMBL/GenBank/DDBJ databases">
        <title>Draft genome of Pseudomonas putida strain KT-27.</title>
        <authorList>
            <person name="Yoshizawa S."/>
            <person name="Khan N.H."/>
            <person name="Nishimura M."/>
            <person name="Chiura H.X."/>
            <person name="Ogura Y."/>
            <person name="Hayashi T."/>
            <person name="Kogure K."/>
        </authorList>
    </citation>
    <scope>NUCLEOTIDE SEQUENCE [LARGE SCALE GENOMIC DNA]</scope>
    <source>
        <strain evidence="1 2">KT-27</strain>
    </source>
</reference>
<dbReference type="EMBL" id="MIND01000018">
    <property type="protein sequence ID" value="POF88220.1"/>
    <property type="molecule type" value="Genomic_DNA"/>
</dbReference>
<accession>A0A2S3WBC3</accession>
<evidence type="ECO:0000313" key="2">
    <source>
        <dbReference type="Proteomes" id="UP000237194"/>
    </source>
</evidence>
<evidence type="ECO:0000313" key="1">
    <source>
        <dbReference type="EMBL" id="POF88220.1"/>
    </source>
</evidence>
<gene>
    <name evidence="1" type="ORF">BGP80_09660</name>
</gene>
<organism evidence="1 2">
    <name type="scientific">Pseudomonas putida</name>
    <name type="common">Arthrobacter siderocapsulatus</name>
    <dbReference type="NCBI Taxonomy" id="303"/>
    <lineage>
        <taxon>Bacteria</taxon>
        <taxon>Pseudomonadati</taxon>
        <taxon>Pseudomonadota</taxon>
        <taxon>Gammaproteobacteria</taxon>
        <taxon>Pseudomonadales</taxon>
        <taxon>Pseudomonadaceae</taxon>
        <taxon>Pseudomonas</taxon>
    </lineage>
</organism>
<dbReference type="RefSeq" id="WP_103436426.1">
    <property type="nucleotide sequence ID" value="NZ_MIND01000018.1"/>
</dbReference>
<comment type="caution">
    <text evidence="1">The sequence shown here is derived from an EMBL/GenBank/DDBJ whole genome shotgun (WGS) entry which is preliminary data.</text>
</comment>
<protein>
    <submittedName>
        <fullName evidence="1">Uncharacterized protein</fullName>
    </submittedName>
</protein>